<gene>
    <name evidence="1" type="ORF">AV530_016481</name>
</gene>
<accession>A0A1V4J2K2</accession>
<comment type="caution">
    <text evidence="1">The sequence shown here is derived from an EMBL/GenBank/DDBJ whole genome shotgun (WGS) entry which is preliminary data.</text>
</comment>
<sequence>MRRAAQANTFQPLLKVVCNSFDNFKKTMPCKIHVLKHCLENSSTLKEFNGRRCTVVRSPTEQNCWTHI</sequence>
<evidence type="ECO:0000313" key="2">
    <source>
        <dbReference type="Proteomes" id="UP000190648"/>
    </source>
</evidence>
<organism evidence="1 2">
    <name type="scientific">Patagioenas fasciata monilis</name>
    <dbReference type="NCBI Taxonomy" id="372326"/>
    <lineage>
        <taxon>Eukaryota</taxon>
        <taxon>Metazoa</taxon>
        <taxon>Chordata</taxon>
        <taxon>Craniata</taxon>
        <taxon>Vertebrata</taxon>
        <taxon>Euteleostomi</taxon>
        <taxon>Archelosauria</taxon>
        <taxon>Archosauria</taxon>
        <taxon>Dinosauria</taxon>
        <taxon>Saurischia</taxon>
        <taxon>Theropoda</taxon>
        <taxon>Coelurosauria</taxon>
        <taxon>Aves</taxon>
        <taxon>Neognathae</taxon>
        <taxon>Neoaves</taxon>
        <taxon>Columbimorphae</taxon>
        <taxon>Columbiformes</taxon>
        <taxon>Columbidae</taxon>
        <taxon>Patagioenas</taxon>
    </lineage>
</organism>
<name>A0A1V4J2K2_PATFA</name>
<evidence type="ECO:0000313" key="1">
    <source>
        <dbReference type="EMBL" id="OPJ66406.1"/>
    </source>
</evidence>
<keyword evidence="2" id="KW-1185">Reference proteome</keyword>
<dbReference type="EMBL" id="LSYS01009367">
    <property type="protein sequence ID" value="OPJ66406.1"/>
    <property type="molecule type" value="Genomic_DNA"/>
</dbReference>
<dbReference type="AlphaFoldDB" id="A0A1V4J2K2"/>
<reference evidence="1 2" key="1">
    <citation type="submission" date="2016-02" db="EMBL/GenBank/DDBJ databases">
        <title>Band-tailed pigeon sequencing and assembly.</title>
        <authorList>
            <person name="Soares A.E."/>
            <person name="Novak B.J."/>
            <person name="Rice E.S."/>
            <person name="O'Connell B."/>
            <person name="Chang D."/>
            <person name="Weber S."/>
            <person name="Shapiro B."/>
        </authorList>
    </citation>
    <scope>NUCLEOTIDE SEQUENCE [LARGE SCALE GENOMIC DNA]</scope>
    <source>
        <strain evidence="1">BTP2013</strain>
        <tissue evidence="1">Blood</tissue>
    </source>
</reference>
<proteinExistence type="predicted"/>
<protein>
    <submittedName>
        <fullName evidence="1">Uncharacterized protein</fullName>
    </submittedName>
</protein>
<dbReference type="Proteomes" id="UP000190648">
    <property type="component" value="Unassembled WGS sequence"/>
</dbReference>